<dbReference type="Pfam" id="PF05768">
    <property type="entry name" value="Glrx-like"/>
    <property type="match status" value="1"/>
</dbReference>
<evidence type="ECO:0000313" key="2">
    <source>
        <dbReference type="EMBL" id="ULU00006.1"/>
    </source>
</evidence>
<proteinExistence type="inferred from homology"/>
<comment type="similarity">
    <text evidence="1">Belongs to the glutaredoxin family.</text>
</comment>
<dbReference type="Proteomes" id="UP000829354">
    <property type="component" value="Chromosome III"/>
</dbReference>
<dbReference type="Proteomes" id="UP000827892">
    <property type="component" value="Chromosome III"/>
</dbReference>
<reference evidence="3 5" key="1">
    <citation type="submission" date="2022-04" db="EMBL/GenBank/DDBJ databases">
        <title>Chromosome-level reference genomes for two strains of Caenorhabditis briggsae: an improved platform for comparative genomics.</title>
        <authorList>
            <person name="Stevens L."/>
            <person name="Andersen E."/>
        </authorList>
    </citation>
    <scope>NUCLEOTIDE SEQUENCE [LARGE SCALE GENOMIC DNA]</scope>
    <source>
        <strain evidence="3">VX34</strain>
        <tissue evidence="3">Whole-organism</tissue>
    </source>
</reference>
<evidence type="ECO:0000313" key="5">
    <source>
        <dbReference type="Proteomes" id="UP000829354"/>
    </source>
</evidence>
<dbReference type="EMBL" id="CP092622">
    <property type="protein sequence ID" value="UMM22692.1"/>
    <property type="molecule type" value="Genomic_DNA"/>
</dbReference>
<dbReference type="InterPro" id="IPR052565">
    <property type="entry name" value="Glutaredoxin-like_YDR286C"/>
</dbReference>
<dbReference type="InterPro" id="IPR008554">
    <property type="entry name" value="Glutaredoxin-like"/>
</dbReference>
<keyword evidence="1" id="KW-0249">Electron transport</keyword>
<dbReference type="InterPro" id="IPR036249">
    <property type="entry name" value="Thioredoxin-like_sf"/>
</dbReference>
<evidence type="ECO:0000313" key="4">
    <source>
        <dbReference type="Proteomes" id="UP000827892"/>
    </source>
</evidence>
<dbReference type="Gene3D" id="3.40.30.10">
    <property type="entry name" value="Glutaredoxin"/>
    <property type="match status" value="1"/>
</dbReference>
<sequence length="98" mass="11366">MITFPRALQRSFSSKPVELVLFSSENCSLCIHFHRQLQHYLKKHPNFAIIEKNLAAETPEVIERFKYDIPVLVDANNKVILKHRFSGALLEENLSKCN</sequence>
<accession>A0AAE9DB74</accession>
<keyword evidence="1" id="KW-0813">Transport</keyword>
<dbReference type="AlphaFoldDB" id="A0AAE9DB74"/>
<dbReference type="PANTHER" id="PTHR33558:SF1">
    <property type="entry name" value="GLUTAREDOXIN-LIKE PROTEIN C5ORF63 HOMOLOG"/>
    <property type="match status" value="1"/>
</dbReference>
<keyword evidence="5" id="KW-1185">Reference proteome</keyword>
<protein>
    <recommendedName>
        <fullName evidence="1">Glutaredoxin-like protein</fullName>
    </recommendedName>
</protein>
<dbReference type="SUPFAM" id="SSF52833">
    <property type="entry name" value="Thioredoxin-like"/>
    <property type="match status" value="1"/>
</dbReference>
<dbReference type="EMBL" id="CP090893">
    <property type="protein sequence ID" value="ULU00006.1"/>
    <property type="molecule type" value="Genomic_DNA"/>
</dbReference>
<gene>
    <name evidence="2" type="ORF">L3Y34_000927</name>
    <name evidence="3" type="ORF">L5515_003784</name>
</gene>
<evidence type="ECO:0000313" key="3">
    <source>
        <dbReference type="EMBL" id="UMM22692.1"/>
    </source>
</evidence>
<reference evidence="2 4" key="2">
    <citation type="submission" date="2022-05" db="EMBL/GenBank/DDBJ databases">
        <title>Chromosome-level reference genomes for two strains of Caenorhabditis briggsae: an improved platform for comparative genomics.</title>
        <authorList>
            <person name="Stevens L."/>
            <person name="Andersen E.C."/>
        </authorList>
    </citation>
    <scope>NUCLEOTIDE SEQUENCE [LARGE SCALE GENOMIC DNA]</scope>
    <source>
        <strain evidence="2">QX1410_ONT</strain>
        <tissue evidence="2">Whole-organism</tissue>
    </source>
</reference>
<evidence type="ECO:0000256" key="1">
    <source>
        <dbReference type="RuleBase" id="RU363082"/>
    </source>
</evidence>
<organism evidence="2 4">
    <name type="scientific">Caenorhabditis briggsae</name>
    <dbReference type="NCBI Taxonomy" id="6238"/>
    <lineage>
        <taxon>Eukaryota</taxon>
        <taxon>Metazoa</taxon>
        <taxon>Ecdysozoa</taxon>
        <taxon>Nematoda</taxon>
        <taxon>Chromadorea</taxon>
        <taxon>Rhabditida</taxon>
        <taxon>Rhabditina</taxon>
        <taxon>Rhabditomorpha</taxon>
        <taxon>Rhabditoidea</taxon>
        <taxon>Rhabditidae</taxon>
        <taxon>Peloderinae</taxon>
        <taxon>Caenorhabditis</taxon>
    </lineage>
</organism>
<name>A0AAE9DB74_CAEBR</name>
<dbReference type="PANTHER" id="PTHR33558">
    <property type="entry name" value="GLUTAREDOXIN-LIKE PROTEIN C5ORF63 HOMOLOG"/>
    <property type="match status" value="1"/>
</dbReference>